<feature type="transmembrane region" description="Helical" evidence="8">
    <location>
        <begin position="183"/>
        <end position="203"/>
    </location>
</feature>
<evidence type="ECO:0000256" key="3">
    <source>
        <dbReference type="ARBA" id="ARBA00022692"/>
    </source>
</evidence>
<evidence type="ECO:0000256" key="7">
    <source>
        <dbReference type="SAM" id="MobiDB-lite"/>
    </source>
</evidence>
<dbReference type="Pfam" id="PF07690">
    <property type="entry name" value="MFS_1"/>
    <property type="match status" value="1"/>
</dbReference>
<evidence type="ECO:0000256" key="2">
    <source>
        <dbReference type="ARBA" id="ARBA00022448"/>
    </source>
</evidence>
<sequence length="545" mass="58784">MARREHPSLSAYMSGPVEKVGADGPQQRDPEHEESSAAVAPMAKGLRFWGIFTCLCILAFISALYVAMMTTALPTIVSEVGGATNLLADVLGRRTALFASIALFLLGSRDVCGATGPGMLIAGRDIQGAGAGGINVLIDIVCCGLVPVHERGKYLGLIFSWACIAAALGPPVGGALAESGWRWIFYMNLSICGVVMIALALLMRGVKTGSHELPTTQTSPPDPTTTPAFRQPLSLMRQLDVIGNLIFIPGMGSLWAAFHAYQTVYARYPSVPSYLLASRTSAAAFVLTFTSSIILQVITYFFLIYLQAVQGKTVLESGTYFLHFAIPSIVFAVAGGILLSKFGAYRPLHAVAFAIMTIATGVFTLLVSGTSMAAWVILRLIASADVGLVIPSLLPTIMASLLEKYVAASSAAYSFVRSFGYIWGVTLSAIIFNEVFDDNMTDSQVPRLRESNELPTDTLNRIVTVFVLSLRAIWYFCMAISIVSFFVVGMQRGPELRTELDTQYGIDGCYGDQVLHPEVGPHEKNDLQRYDGPLPLYLPSVEKNK</sequence>
<feature type="transmembrane region" description="Helical" evidence="8">
    <location>
        <begin position="462"/>
        <end position="488"/>
    </location>
</feature>
<dbReference type="PANTHER" id="PTHR23501:SF187">
    <property type="entry name" value="MAJOR FACILITATOR SUPERFAMILY (MFS) PROFILE DOMAIN-CONTAINING PROTEIN"/>
    <property type="match status" value="1"/>
</dbReference>
<feature type="domain" description="Major facilitator superfamily (MFS) profile" evidence="9">
    <location>
        <begin position="1"/>
        <end position="492"/>
    </location>
</feature>
<comment type="caution">
    <text evidence="10">The sequence shown here is derived from an EMBL/GenBank/DDBJ whole genome shotgun (WGS) entry which is preliminary data.</text>
</comment>
<feature type="transmembrane region" description="Helical" evidence="8">
    <location>
        <begin position="320"/>
        <end position="339"/>
    </location>
</feature>
<keyword evidence="5 8" id="KW-0472">Membrane</keyword>
<feature type="transmembrane region" description="Helical" evidence="8">
    <location>
        <begin position="351"/>
        <end position="378"/>
    </location>
</feature>
<gene>
    <name evidence="10" type="ORF">B0I35DRAFT_477139</name>
</gene>
<feature type="transmembrane region" description="Helical" evidence="8">
    <location>
        <begin position="48"/>
        <end position="70"/>
    </location>
</feature>
<dbReference type="SUPFAM" id="SSF103473">
    <property type="entry name" value="MFS general substrate transporter"/>
    <property type="match status" value="1"/>
</dbReference>
<feature type="transmembrane region" description="Helical" evidence="8">
    <location>
        <begin position="384"/>
        <end position="402"/>
    </location>
</feature>
<feature type="transmembrane region" description="Helical" evidence="8">
    <location>
        <begin position="154"/>
        <end position="176"/>
    </location>
</feature>
<dbReference type="PANTHER" id="PTHR23501">
    <property type="entry name" value="MAJOR FACILITATOR SUPERFAMILY"/>
    <property type="match status" value="1"/>
</dbReference>
<name>A0A8K0T1Y1_9HYPO</name>
<evidence type="ECO:0000256" key="6">
    <source>
        <dbReference type="ARBA" id="ARBA00023180"/>
    </source>
</evidence>
<evidence type="ECO:0000313" key="10">
    <source>
        <dbReference type="EMBL" id="KAH7323263.1"/>
    </source>
</evidence>
<organism evidence="10 11">
    <name type="scientific">Stachybotrys elegans</name>
    <dbReference type="NCBI Taxonomy" id="80388"/>
    <lineage>
        <taxon>Eukaryota</taxon>
        <taxon>Fungi</taxon>
        <taxon>Dikarya</taxon>
        <taxon>Ascomycota</taxon>
        <taxon>Pezizomycotina</taxon>
        <taxon>Sordariomycetes</taxon>
        <taxon>Hypocreomycetidae</taxon>
        <taxon>Hypocreales</taxon>
        <taxon>Stachybotryaceae</taxon>
        <taxon>Stachybotrys</taxon>
    </lineage>
</organism>
<dbReference type="AlphaFoldDB" id="A0A8K0T1Y1"/>
<dbReference type="InterPro" id="IPR011701">
    <property type="entry name" value="MFS"/>
</dbReference>
<protein>
    <submittedName>
        <fullName evidence="10">Major facilitator superfamily domain-containing protein</fullName>
    </submittedName>
</protein>
<keyword evidence="2" id="KW-0813">Transport</keyword>
<dbReference type="Proteomes" id="UP000813444">
    <property type="component" value="Unassembled WGS sequence"/>
</dbReference>
<dbReference type="InterPro" id="IPR020846">
    <property type="entry name" value="MFS_dom"/>
</dbReference>
<keyword evidence="11" id="KW-1185">Reference proteome</keyword>
<evidence type="ECO:0000256" key="4">
    <source>
        <dbReference type="ARBA" id="ARBA00022989"/>
    </source>
</evidence>
<feature type="transmembrane region" description="Helical" evidence="8">
    <location>
        <begin position="282"/>
        <end position="308"/>
    </location>
</feature>
<evidence type="ECO:0000313" key="11">
    <source>
        <dbReference type="Proteomes" id="UP000813444"/>
    </source>
</evidence>
<feature type="compositionally biased region" description="Basic and acidic residues" evidence="7">
    <location>
        <begin position="26"/>
        <end position="35"/>
    </location>
</feature>
<feature type="transmembrane region" description="Helical" evidence="8">
    <location>
        <begin position="128"/>
        <end position="148"/>
    </location>
</feature>
<proteinExistence type="predicted"/>
<dbReference type="OrthoDB" id="10021397at2759"/>
<evidence type="ECO:0000256" key="5">
    <source>
        <dbReference type="ARBA" id="ARBA00023136"/>
    </source>
</evidence>
<reference evidence="10" key="1">
    <citation type="journal article" date="2021" name="Nat. Commun.">
        <title>Genetic determinants of endophytism in the Arabidopsis root mycobiome.</title>
        <authorList>
            <person name="Mesny F."/>
            <person name="Miyauchi S."/>
            <person name="Thiergart T."/>
            <person name="Pickel B."/>
            <person name="Atanasova L."/>
            <person name="Karlsson M."/>
            <person name="Huettel B."/>
            <person name="Barry K.W."/>
            <person name="Haridas S."/>
            <person name="Chen C."/>
            <person name="Bauer D."/>
            <person name="Andreopoulos W."/>
            <person name="Pangilinan J."/>
            <person name="LaButti K."/>
            <person name="Riley R."/>
            <person name="Lipzen A."/>
            <person name="Clum A."/>
            <person name="Drula E."/>
            <person name="Henrissat B."/>
            <person name="Kohler A."/>
            <person name="Grigoriev I.V."/>
            <person name="Martin F.M."/>
            <person name="Hacquard S."/>
        </authorList>
    </citation>
    <scope>NUCLEOTIDE SEQUENCE</scope>
    <source>
        <strain evidence="10">MPI-CAGE-CH-0235</strain>
    </source>
</reference>
<keyword evidence="6" id="KW-0325">Glycoprotein</keyword>
<feature type="transmembrane region" description="Helical" evidence="8">
    <location>
        <begin position="414"/>
        <end position="432"/>
    </location>
</feature>
<keyword evidence="3 8" id="KW-0812">Transmembrane</keyword>
<feature type="transmembrane region" description="Helical" evidence="8">
    <location>
        <begin position="241"/>
        <end position="261"/>
    </location>
</feature>
<dbReference type="PROSITE" id="PS50850">
    <property type="entry name" value="MFS"/>
    <property type="match status" value="1"/>
</dbReference>
<dbReference type="GO" id="GO:0022857">
    <property type="term" value="F:transmembrane transporter activity"/>
    <property type="evidence" value="ECO:0007669"/>
    <property type="project" value="InterPro"/>
</dbReference>
<feature type="region of interest" description="Disordered" evidence="7">
    <location>
        <begin position="1"/>
        <end position="36"/>
    </location>
</feature>
<dbReference type="EMBL" id="JAGPNK010000004">
    <property type="protein sequence ID" value="KAH7323263.1"/>
    <property type="molecule type" value="Genomic_DNA"/>
</dbReference>
<evidence type="ECO:0000259" key="9">
    <source>
        <dbReference type="PROSITE" id="PS50850"/>
    </source>
</evidence>
<evidence type="ECO:0000256" key="8">
    <source>
        <dbReference type="SAM" id="Phobius"/>
    </source>
</evidence>
<dbReference type="InterPro" id="IPR036259">
    <property type="entry name" value="MFS_trans_sf"/>
</dbReference>
<keyword evidence="4 8" id="KW-1133">Transmembrane helix</keyword>
<comment type="subcellular location">
    <subcellularLocation>
        <location evidence="1">Membrane</location>
        <topology evidence="1">Multi-pass membrane protein</topology>
    </subcellularLocation>
</comment>
<dbReference type="Gene3D" id="1.20.1250.20">
    <property type="entry name" value="MFS general substrate transporter like domains"/>
    <property type="match status" value="2"/>
</dbReference>
<dbReference type="GO" id="GO:0005886">
    <property type="term" value="C:plasma membrane"/>
    <property type="evidence" value="ECO:0007669"/>
    <property type="project" value="TreeGrafter"/>
</dbReference>
<accession>A0A8K0T1Y1</accession>
<evidence type="ECO:0000256" key="1">
    <source>
        <dbReference type="ARBA" id="ARBA00004141"/>
    </source>
</evidence>